<keyword evidence="2" id="KW-1185">Reference proteome</keyword>
<organism evidence="1 2">
    <name type="scientific">Allacma fusca</name>
    <dbReference type="NCBI Taxonomy" id="39272"/>
    <lineage>
        <taxon>Eukaryota</taxon>
        <taxon>Metazoa</taxon>
        <taxon>Ecdysozoa</taxon>
        <taxon>Arthropoda</taxon>
        <taxon>Hexapoda</taxon>
        <taxon>Collembola</taxon>
        <taxon>Symphypleona</taxon>
        <taxon>Sminthuridae</taxon>
        <taxon>Allacma</taxon>
    </lineage>
</organism>
<evidence type="ECO:0000313" key="1">
    <source>
        <dbReference type="EMBL" id="CAG7717800.1"/>
    </source>
</evidence>
<reference evidence="1" key="1">
    <citation type="submission" date="2021-06" db="EMBL/GenBank/DDBJ databases">
        <authorList>
            <person name="Hodson N. C."/>
            <person name="Mongue J. A."/>
            <person name="Jaron S. K."/>
        </authorList>
    </citation>
    <scope>NUCLEOTIDE SEQUENCE</scope>
</reference>
<dbReference type="AlphaFoldDB" id="A0A8J2JIQ8"/>
<dbReference type="Proteomes" id="UP000708208">
    <property type="component" value="Unassembled WGS sequence"/>
</dbReference>
<evidence type="ECO:0000313" key="2">
    <source>
        <dbReference type="Proteomes" id="UP000708208"/>
    </source>
</evidence>
<comment type="caution">
    <text evidence="1">The sequence shown here is derived from an EMBL/GenBank/DDBJ whole genome shotgun (WGS) entry which is preliminary data.</text>
</comment>
<sequence>MARLQKSLREAALVTVQGMMIYPENLEQVLKTLEMSSYMLNPELTDELAANMKSHLKLKWGKFVLKRNDPISLEHFAMWLNNITNAACITSIFTGKIEGDSDDKSNTFHMKDGKKRNSDIVLTVTDDNTKTETLPKPKICSM</sequence>
<accession>A0A8J2JIQ8</accession>
<gene>
    <name evidence="1" type="ORF">AFUS01_LOCUS7238</name>
</gene>
<protein>
    <submittedName>
        <fullName evidence="1">Uncharacterized protein</fullName>
    </submittedName>
</protein>
<proteinExistence type="predicted"/>
<dbReference type="EMBL" id="CAJVCH010048740">
    <property type="protein sequence ID" value="CAG7717800.1"/>
    <property type="molecule type" value="Genomic_DNA"/>
</dbReference>
<name>A0A8J2JIQ8_9HEXA</name>